<evidence type="ECO:0000256" key="6">
    <source>
        <dbReference type="ARBA" id="ARBA00022840"/>
    </source>
</evidence>
<dbReference type="PANTHER" id="PTHR43820">
    <property type="entry name" value="HIGH-AFFINITY BRANCHED-CHAIN AMINO ACID TRANSPORT ATP-BINDING PROTEIN LIVF"/>
    <property type="match status" value="1"/>
</dbReference>
<evidence type="ECO:0000313" key="9">
    <source>
        <dbReference type="EMBL" id="MBM2769024.1"/>
    </source>
</evidence>
<evidence type="ECO:0000256" key="5">
    <source>
        <dbReference type="ARBA" id="ARBA00022741"/>
    </source>
</evidence>
<accession>A0A6P2GD76</accession>
<gene>
    <name evidence="10" type="ORF">BAN20980_04219</name>
    <name evidence="9" type="ORF">JQK92_21665</name>
</gene>
<name>A0A6P2GD76_9BURK</name>
<dbReference type="InterPro" id="IPR003439">
    <property type="entry name" value="ABC_transporter-like_ATP-bd"/>
</dbReference>
<keyword evidence="6 9" id="KW-0067">ATP-binding</keyword>
<dbReference type="PIRSF" id="PIRSF039137">
    <property type="entry name" value="ABC_branched_ATPase"/>
    <property type="match status" value="1"/>
</dbReference>
<dbReference type="InterPro" id="IPR027417">
    <property type="entry name" value="P-loop_NTPase"/>
</dbReference>
<evidence type="ECO:0000256" key="4">
    <source>
        <dbReference type="ARBA" id="ARBA00022519"/>
    </source>
</evidence>
<dbReference type="InterPro" id="IPR003593">
    <property type="entry name" value="AAA+_ATPase"/>
</dbReference>
<reference evidence="9 12" key="2">
    <citation type="submission" date="2021-02" db="EMBL/GenBank/DDBJ databases">
        <title>Draft genome of the type strains Burkholderia anthina DSM16086.</title>
        <authorList>
            <person name="Hertel R."/>
            <person name="Meissner J."/>
            <person name="Poehlein A."/>
            <person name="Daniel R."/>
            <person name="Commichau F.M."/>
        </authorList>
    </citation>
    <scope>NUCLEOTIDE SEQUENCE [LARGE SCALE GENOMIC DNA]</scope>
    <source>
        <strain evidence="9 12">DSM 16086</strain>
    </source>
</reference>
<evidence type="ECO:0000313" key="10">
    <source>
        <dbReference type="EMBL" id="VVU51497.1"/>
    </source>
</evidence>
<evidence type="ECO:0000313" key="11">
    <source>
        <dbReference type="Proteomes" id="UP000494201"/>
    </source>
</evidence>
<keyword evidence="3" id="KW-1003">Cell membrane</keyword>
<dbReference type="GO" id="GO:0015658">
    <property type="term" value="F:branched-chain amino acid transmembrane transporter activity"/>
    <property type="evidence" value="ECO:0007669"/>
    <property type="project" value="InterPro"/>
</dbReference>
<dbReference type="EMBL" id="JAFCIQ010000016">
    <property type="protein sequence ID" value="MBM2769024.1"/>
    <property type="molecule type" value="Genomic_DNA"/>
</dbReference>
<sequence length="256" mass="27818">MSALSSGPDTTTIMTDALLKLEHLDTFYGPVQVHFDVNVAVGRGQIVSLLGGNASGKSTTMKLILGLMRPRRGVVRFDGGDVTALATPQRVRRGIAAVPEARRLFGDMSVRENLLMGAYTRGDRAAVADDYERVLDLFPRVRERLAQRAGTLSGGEQQMLAMARALMARPKLICMDEPTMGLSPLYVDKVLELIDTINRQGVTVFMVEQNASLALEIAHYGYVLQTGRVVLEGPAKTLLDDERVRDAYLGGEAVAA</sequence>
<dbReference type="SMART" id="SM00382">
    <property type="entry name" value="AAA"/>
    <property type="match status" value="1"/>
</dbReference>
<reference evidence="10 11" key="1">
    <citation type="submission" date="2019-09" db="EMBL/GenBank/DDBJ databases">
        <authorList>
            <person name="Depoorter E."/>
        </authorList>
    </citation>
    <scope>NUCLEOTIDE SEQUENCE [LARGE SCALE GENOMIC DNA]</scope>
    <source>
        <strain evidence="10">LMG 20980</strain>
    </source>
</reference>
<evidence type="ECO:0000313" key="12">
    <source>
        <dbReference type="Proteomes" id="UP000755577"/>
    </source>
</evidence>
<evidence type="ECO:0000256" key="7">
    <source>
        <dbReference type="ARBA" id="ARBA00022970"/>
    </source>
</evidence>
<keyword evidence="5" id="KW-0547">Nucleotide-binding</keyword>
<evidence type="ECO:0000256" key="2">
    <source>
        <dbReference type="ARBA" id="ARBA00022448"/>
    </source>
</evidence>
<keyword evidence="2" id="KW-0813">Transport</keyword>
<dbReference type="Proteomes" id="UP000494201">
    <property type="component" value="Unassembled WGS sequence"/>
</dbReference>
<dbReference type="InterPro" id="IPR017871">
    <property type="entry name" value="ABC_transporter-like_CS"/>
</dbReference>
<protein>
    <submittedName>
        <fullName evidence="9">ABC transporter ATP-binding protein</fullName>
    </submittedName>
    <submittedName>
        <fullName evidence="10">Metal-dependent hydrolase</fullName>
    </submittedName>
</protein>
<dbReference type="PANTHER" id="PTHR43820:SF4">
    <property type="entry name" value="HIGH-AFFINITY BRANCHED-CHAIN AMINO ACID TRANSPORT ATP-BINDING PROTEIN LIVF"/>
    <property type="match status" value="1"/>
</dbReference>
<evidence type="ECO:0000256" key="1">
    <source>
        <dbReference type="ARBA" id="ARBA00005417"/>
    </source>
</evidence>
<dbReference type="GO" id="GO:0016887">
    <property type="term" value="F:ATP hydrolysis activity"/>
    <property type="evidence" value="ECO:0007669"/>
    <property type="project" value="InterPro"/>
</dbReference>
<keyword evidence="4" id="KW-0997">Cell inner membrane</keyword>
<dbReference type="Gene3D" id="3.40.50.300">
    <property type="entry name" value="P-loop containing nucleotide triphosphate hydrolases"/>
    <property type="match status" value="1"/>
</dbReference>
<dbReference type="GO" id="GO:0005524">
    <property type="term" value="F:ATP binding"/>
    <property type="evidence" value="ECO:0007669"/>
    <property type="project" value="UniProtKB-KW"/>
</dbReference>
<dbReference type="EMBL" id="CABVLY010000017">
    <property type="protein sequence ID" value="VVU51497.1"/>
    <property type="molecule type" value="Genomic_DNA"/>
</dbReference>
<dbReference type="GO" id="GO:0015807">
    <property type="term" value="P:L-amino acid transport"/>
    <property type="evidence" value="ECO:0007669"/>
    <property type="project" value="TreeGrafter"/>
</dbReference>
<keyword evidence="10" id="KW-0378">Hydrolase</keyword>
<feature type="domain" description="ABC transporter" evidence="8">
    <location>
        <begin position="19"/>
        <end position="251"/>
    </location>
</feature>
<dbReference type="InterPro" id="IPR052156">
    <property type="entry name" value="BCAA_Transport_ATP-bd_LivF"/>
</dbReference>
<dbReference type="Pfam" id="PF00005">
    <property type="entry name" value="ABC_tran"/>
    <property type="match status" value="1"/>
</dbReference>
<keyword evidence="4" id="KW-0472">Membrane</keyword>
<evidence type="ECO:0000256" key="3">
    <source>
        <dbReference type="ARBA" id="ARBA00022475"/>
    </source>
</evidence>
<dbReference type="AlphaFoldDB" id="A0A6P2GD76"/>
<dbReference type="GeneID" id="56502277"/>
<keyword evidence="7" id="KW-0029">Amino-acid transport</keyword>
<dbReference type="SUPFAM" id="SSF52540">
    <property type="entry name" value="P-loop containing nucleoside triphosphate hydrolases"/>
    <property type="match status" value="1"/>
</dbReference>
<dbReference type="PROSITE" id="PS50893">
    <property type="entry name" value="ABC_TRANSPORTER_2"/>
    <property type="match status" value="1"/>
</dbReference>
<dbReference type="RefSeq" id="WP_174927267.1">
    <property type="nucleotide sequence ID" value="NZ_CABVLY010000017.1"/>
</dbReference>
<dbReference type="PROSITE" id="PS00211">
    <property type="entry name" value="ABC_TRANSPORTER_1"/>
    <property type="match status" value="1"/>
</dbReference>
<proteinExistence type="inferred from homology"/>
<dbReference type="Proteomes" id="UP000755577">
    <property type="component" value="Unassembled WGS sequence"/>
</dbReference>
<dbReference type="InterPro" id="IPR030660">
    <property type="entry name" value="ABC_branched_ATPase_LivF/BraG"/>
</dbReference>
<evidence type="ECO:0000259" key="8">
    <source>
        <dbReference type="PROSITE" id="PS50893"/>
    </source>
</evidence>
<dbReference type="CDD" id="cd03224">
    <property type="entry name" value="ABC_TM1139_LivF_branched"/>
    <property type="match status" value="1"/>
</dbReference>
<comment type="similarity">
    <text evidence="1">Belongs to the ABC transporter superfamily.</text>
</comment>
<organism evidence="10 11">
    <name type="scientific">Burkholderia anthina</name>
    <dbReference type="NCBI Taxonomy" id="179879"/>
    <lineage>
        <taxon>Bacteria</taxon>
        <taxon>Pseudomonadati</taxon>
        <taxon>Pseudomonadota</taxon>
        <taxon>Betaproteobacteria</taxon>
        <taxon>Burkholderiales</taxon>
        <taxon>Burkholderiaceae</taxon>
        <taxon>Burkholderia</taxon>
        <taxon>Burkholderia cepacia complex</taxon>
    </lineage>
</organism>
<keyword evidence="12" id="KW-1185">Reference proteome</keyword>